<protein>
    <submittedName>
        <fullName evidence="1">Uncharacterized protein</fullName>
    </submittedName>
</protein>
<accession>A0ACC2B1Q1</accession>
<dbReference type="EMBL" id="CM055109">
    <property type="protein sequence ID" value="KAJ7523696.1"/>
    <property type="molecule type" value="Genomic_DNA"/>
</dbReference>
<organism evidence="1 2">
    <name type="scientific">Diphasiastrum complanatum</name>
    <name type="common">Issler's clubmoss</name>
    <name type="synonym">Lycopodium complanatum</name>
    <dbReference type="NCBI Taxonomy" id="34168"/>
    <lineage>
        <taxon>Eukaryota</taxon>
        <taxon>Viridiplantae</taxon>
        <taxon>Streptophyta</taxon>
        <taxon>Embryophyta</taxon>
        <taxon>Tracheophyta</taxon>
        <taxon>Lycopodiopsida</taxon>
        <taxon>Lycopodiales</taxon>
        <taxon>Lycopodiaceae</taxon>
        <taxon>Lycopodioideae</taxon>
        <taxon>Diphasiastrum</taxon>
    </lineage>
</organism>
<reference evidence="2" key="1">
    <citation type="journal article" date="2024" name="Proc. Natl. Acad. Sci. U.S.A.">
        <title>Extraordinary preservation of gene collinearity over three hundred million years revealed in homosporous lycophytes.</title>
        <authorList>
            <person name="Li C."/>
            <person name="Wickell D."/>
            <person name="Kuo L.Y."/>
            <person name="Chen X."/>
            <person name="Nie B."/>
            <person name="Liao X."/>
            <person name="Peng D."/>
            <person name="Ji J."/>
            <person name="Jenkins J."/>
            <person name="Williams M."/>
            <person name="Shu S."/>
            <person name="Plott C."/>
            <person name="Barry K."/>
            <person name="Rajasekar S."/>
            <person name="Grimwood J."/>
            <person name="Han X."/>
            <person name="Sun S."/>
            <person name="Hou Z."/>
            <person name="He W."/>
            <person name="Dai G."/>
            <person name="Sun C."/>
            <person name="Schmutz J."/>
            <person name="Leebens-Mack J.H."/>
            <person name="Li F.W."/>
            <person name="Wang L."/>
        </authorList>
    </citation>
    <scope>NUCLEOTIDE SEQUENCE [LARGE SCALE GENOMIC DNA]</scope>
    <source>
        <strain evidence="2">cv. PW_Plant_1</strain>
    </source>
</reference>
<sequence>MTLQPFISSILSCYAVPIRVKRIQTTLQKHNKIVCTDA</sequence>
<comment type="caution">
    <text evidence="1">The sequence shown here is derived from an EMBL/GenBank/DDBJ whole genome shotgun (WGS) entry which is preliminary data.</text>
</comment>
<name>A0ACC2B1Q1_DIPCM</name>
<proteinExistence type="predicted"/>
<evidence type="ECO:0000313" key="2">
    <source>
        <dbReference type="Proteomes" id="UP001162992"/>
    </source>
</evidence>
<gene>
    <name evidence="1" type="ORF">O6H91_18G058500</name>
</gene>
<dbReference type="Proteomes" id="UP001162992">
    <property type="component" value="Chromosome 18"/>
</dbReference>
<evidence type="ECO:0000313" key="1">
    <source>
        <dbReference type="EMBL" id="KAJ7523696.1"/>
    </source>
</evidence>
<keyword evidence="2" id="KW-1185">Reference proteome</keyword>